<feature type="compositionally biased region" description="Basic and acidic residues" evidence="2">
    <location>
        <begin position="510"/>
        <end position="519"/>
    </location>
</feature>
<dbReference type="RefSeq" id="WP_344080907.1">
    <property type="nucleotide sequence ID" value="NZ_BAAALS010000011.1"/>
</dbReference>
<proteinExistence type="predicted"/>
<feature type="compositionally biased region" description="Basic and acidic residues" evidence="2">
    <location>
        <begin position="282"/>
        <end position="334"/>
    </location>
</feature>
<keyword evidence="1" id="KW-0175">Coiled coil</keyword>
<reference evidence="4 5" key="1">
    <citation type="journal article" date="2019" name="Int. J. Syst. Evol. Microbiol.">
        <title>The Global Catalogue of Microorganisms (GCM) 10K type strain sequencing project: providing services to taxonomists for standard genome sequencing and annotation.</title>
        <authorList>
            <consortium name="The Broad Institute Genomics Platform"/>
            <consortium name="The Broad Institute Genome Sequencing Center for Infectious Disease"/>
            <person name="Wu L."/>
            <person name="Ma J."/>
        </authorList>
    </citation>
    <scope>NUCLEOTIDE SEQUENCE [LARGE SCALE GENOMIC DNA]</scope>
    <source>
        <strain evidence="4 5">JCM 13249</strain>
    </source>
</reference>
<feature type="compositionally biased region" description="Basic and acidic residues" evidence="2">
    <location>
        <begin position="455"/>
        <end position="469"/>
    </location>
</feature>
<gene>
    <name evidence="4" type="ORF">GCM10009681_26560</name>
</gene>
<feature type="compositionally biased region" description="Basic and acidic residues" evidence="2">
    <location>
        <begin position="373"/>
        <end position="444"/>
    </location>
</feature>
<feature type="compositionally biased region" description="Basic and acidic residues" evidence="2">
    <location>
        <begin position="260"/>
        <end position="273"/>
    </location>
</feature>
<feature type="transmembrane region" description="Helical" evidence="3">
    <location>
        <begin position="41"/>
        <end position="59"/>
    </location>
</feature>
<keyword evidence="3" id="KW-0812">Transmembrane</keyword>
<name>A0ABN2KEB0_9ACTN</name>
<comment type="caution">
    <text evidence="4">The sequence shown here is derived from an EMBL/GenBank/DDBJ whole genome shotgun (WGS) entry which is preliminary data.</text>
</comment>
<sequence length="519" mass="58184">MPVTVSQQDQRGARPLVILFWSGVGLAPLAALLFLVGVTSLGGVLAVLTMVLIGLSITLRRDSDSVRIELQETLLGELDQLRNDVRDDMATAARNTHRTLTERINVLTETVERVRNQAEGIEAVRVQLQQLRVQVEELQSRPAQQVSAVPQQRQAAAPPGAPGVVRTETVEVTRRTMTVEGEERGTVYGSRNAEEPVSSGARRGGGRRRAADEDFEDWDDSNPRWTPGARGERQQDWDEPPQSWRAEEWHEPTGGGRRRRETDSRADRQRDAVVEGQWEGTAHGDRWAAVRADEHGRELRVGEHRSSVRSDAHGTEMRVEDRWAAVRRAEREGSHGVPQPTWVPPREAGPAPRALPASRGESPQAYTGGGRRAAPDPEWERGADPEWERGVRERREERDQTEGRTARESKLVRAHRDADAREHRDGRLEEREGGGRHEGRRRASGDAAPRSHRSNGRDRDREDHQHVGAEYDWSPLQDFGAVEDDDEWGGEPNSGGGAYTGGSWSVPRQRAAEEYDRWR</sequence>
<keyword evidence="3" id="KW-0472">Membrane</keyword>
<keyword evidence="5" id="KW-1185">Reference proteome</keyword>
<evidence type="ECO:0000256" key="2">
    <source>
        <dbReference type="SAM" id="MobiDB-lite"/>
    </source>
</evidence>
<evidence type="ECO:0000313" key="4">
    <source>
        <dbReference type="EMBL" id="GAA1754114.1"/>
    </source>
</evidence>
<evidence type="ECO:0000313" key="5">
    <source>
        <dbReference type="Proteomes" id="UP001500655"/>
    </source>
</evidence>
<dbReference type="EMBL" id="BAAALS010000011">
    <property type="protein sequence ID" value="GAA1754114.1"/>
    <property type="molecule type" value="Genomic_DNA"/>
</dbReference>
<feature type="region of interest" description="Disordered" evidence="2">
    <location>
        <begin position="141"/>
        <end position="165"/>
    </location>
</feature>
<keyword evidence="3" id="KW-1133">Transmembrane helix</keyword>
<feature type="transmembrane region" description="Helical" evidence="3">
    <location>
        <begin position="16"/>
        <end position="35"/>
    </location>
</feature>
<evidence type="ECO:0000256" key="3">
    <source>
        <dbReference type="SAM" id="Phobius"/>
    </source>
</evidence>
<organism evidence="4 5">
    <name type="scientific">Luedemannella helvata</name>
    <dbReference type="NCBI Taxonomy" id="349315"/>
    <lineage>
        <taxon>Bacteria</taxon>
        <taxon>Bacillati</taxon>
        <taxon>Actinomycetota</taxon>
        <taxon>Actinomycetes</taxon>
        <taxon>Micromonosporales</taxon>
        <taxon>Micromonosporaceae</taxon>
        <taxon>Luedemannella</taxon>
    </lineage>
</organism>
<dbReference type="Proteomes" id="UP001500655">
    <property type="component" value="Unassembled WGS sequence"/>
</dbReference>
<protein>
    <submittedName>
        <fullName evidence="4">Uncharacterized protein</fullName>
    </submittedName>
</protein>
<evidence type="ECO:0000256" key="1">
    <source>
        <dbReference type="SAM" id="Coils"/>
    </source>
</evidence>
<accession>A0ABN2KEB0</accession>
<feature type="coiled-coil region" evidence="1">
    <location>
        <begin position="97"/>
        <end position="141"/>
    </location>
</feature>
<feature type="region of interest" description="Disordered" evidence="2">
    <location>
        <begin position="178"/>
        <end position="519"/>
    </location>
</feature>